<reference evidence="1 2" key="1">
    <citation type="submission" date="2018-06" db="EMBL/GenBank/DDBJ databases">
        <authorList>
            <consortium name="Pathogen Informatics"/>
            <person name="Doyle S."/>
        </authorList>
    </citation>
    <scope>NUCLEOTIDE SEQUENCE [LARGE SCALE GENOMIC DNA]</scope>
    <source>
        <strain evidence="1 2">NCTC8622</strain>
    </source>
</reference>
<gene>
    <name evidence="1" type="primary">rimL_1</name>
    <name evidence="1" type="ORF">NCTC8622_05392</name>
</gene>
<proteinExistence type="predicted"/>
<evidence type="ECO:0000313" key="1">
    <source>
        <dbReference type="EMBL" id="STI86274.1"/>
    </source>
</evidence>
<sequence>MSGGQSAKQPGRFAQWFILEGCLKQAEFLNDAYDDVNLYARIIDS</sequence>
<keyword evidence="1" id="KW-0012">Acyltransferase</keyword>
<protein>
    <submittedName>
        <fullName evidence="1">Ribosomal-protein-serine acetyltransferase</fullName>
        <ecNumber evidence="1">2.3.1.-</ecNumber>
    </submittedName>
</protein>
<evidence type="ECO:0000313" key="2">
    <source>
        <dbReference type="Proteomes" id="UP000254079"/>
    </source>
</evidence>
<organism evidence="1 2">
    <name type="scientific">Escherichia coli</name>
    <dbReference type="NCBI Taxonomy" id="562"/>
    <lineage>
        <taxon>Bacteria</taxon>
        <taxon>Pseudomonadati</taxon>
        <taxon>Pseudomonadota</taxon>
        <taxon>Gammaproteobacteria</taxon>
        <taxon>Enterobacterales</taxon>
        <taxon>Enterobacteriaceae</taxon>
        <taxon>Escherichia</taxon>
    </lineage>
</organism>
<dbReference type="GO" id="GO:0016746">
    <property type="term" value="F:acyltransferase activity"/>
    <property type="evidence" value="ECO:0007669"/>
    <property type="project" value="UniProtKB-KW"/>
</dbReference>
<dbReference type="AlphaFoldDB" id="A0A376U9P9"/>
<name>A0A376U9P9_ECOLX</name>
<dbReference type="EMBL" id="UGCP01000002">
    <property type="protein sequence ID" value="STI86274.1"/>
    <property type="molecule type" value="Genomic_DNA"/>
</dbReference>
<keyword evidence="1" id="KW-0808">Transferase</keyword>
<dbReference type="EC" id="2.3.1.-" evidence="1"/>
<dbReference type="Proteomes" id="UP000254079">
    <property type="component" value="Unassembled WGS sequence"/>
</dbReference>
<accession>A0A376U9P9</accession>